<dbReference type="eggNOG" id="COG4821">
    <property type="taxonomic scope" value="Bacteria"/>
</dbReference>
<dbReference type="InterPro" id="IPR046348">
    <property type="entry name" value="SIS_dom_sf"/>
</dbReference>
<sequence>MRDRMRELLDAVDSQQEELGKAAGLLLDVVSGDGIVHAAGAGHSLAMVCETFYRAGGLAAVRPLWDPEVLPLTGALRSSAAERVPGRGRGLAERADIRTGDAVVVFSTSGRNPYPVEIAQVARDSGVPVVAVTSTAASAAATDRSGSRLADFATVVLDTHVPPGDVVYPATAPRTSAASTVAAAYLWAALLAELEDLAVHRGVELPLWTSANVPGGDERNVELVARYGERIPELSA</sequence>
<dbReference type="HOGENOM" id="CLU_089975_0_0_11"/>
<accession>I0V3V9</accession>
<dbReference type="InterPro" id="IPR001347">
    <property type="entry name" value="SIS_dom"/>
</dbReference>
<dbReference type="GO" id="GO:0097367">
    <property type="term" value="F:carbohydrate derivative binding"/>
    <property type="evidence" value="ECO:0007669"/>
    <property type="project" value="InterPro"/>
</dbReference>
<dbReference type="GO" id="GO:0016853">
    <property type="term" value="F:isomerase activity"/>
    <property type="evidence" value="ECO:0007669"/>
    <property type="project" value="UniProtKB-KW"/>
</dbReference>
<dbReference type="NCBIfam" id="NF002805">
    <property type="entry name" value="PRK02947.1"/>
    <property type="match status" value="1"/>
</dbReference>
<evidence type="ECO:0000259" key="1">
    <source>
        <dbReference type="PROSITE" id="PS51464"/>
    </source>
</evidence>
<keyword evidence="2" id="KW-0413">Isomerase</keyword>
<dbReference type="RefSeq" id="WP_006238959.1">
    <property type="nucleotide sequence ID" value="NZ_JH636049.1"/>
</dbReference>
<dbReference type="STRING" id="882086.SacxiDRAFT_2592"/>
<dbReference type="GO" id="GO:1901135">
    <property type="term" value="P:carbohydrate derivative metabolic process"/>
    <property type="evidence" value="ECO:0007669"/>
    <property type="project" value="InterPro"/>
</dbReference>
<dbReference type="SUPFAM" id="SSF53697">
    <property type="entry name" value="SIS domain"/>
    <property type="match status" value="1"/>
</dbReference>
<protein>
    <submittedName>
        <fullName evidence="2">Uncharacterized protein containing SIS (Sugar ISomerase) phosphosugar binding domain</fullName>
    </submittedName>
</protein>
<dbReference type="Pfam" id="PF13580">
    <property type="entry name" value="SIS_2"/>
    <property type="match status" value="1"/>
</dbReference>
<dbReference type="Proteomes" id="UP000004691">
    <property type="component" value="Unassembled WGS sequence"/>
</dbReference>
<evidence type="ECO:0000313" key="3">
    <source>
        <dbReference type="Proteomes" id="UP000004691"/>
    </source>
</evidence>
<name>I0V3V9_9PSEU</name>
<feature type="domain" description="SIS" evidence="1">
    <location>
        <begin position="26"/>
        <end position="197"/>
    </location>
</feature>
<organism evidence="2 3">
    <name type="scientific">Saccharomonospora xinjiangensis XJ-54</name>
    <dbReference type="NCBI Taxonomy" id="882086"/>
    <lineage>
        <taxon>Bacteria</taxon>
        <taxon>Bacillati</taxon>
        <taxon>Actinomycetota</taxon>
        <taxon>Actinomycetes</taxon>
        <taxon>Pseudonocardiales</taxon>
        <taxon>Pseudonocardiaceae</taxon>
        <taxon>Saccharomonospora</taxon>
    </lineage>
</organism>
<proteinExistence type="predicted"/>
<gene>
    <name evidence="2" type="ORF">SacxiDRAFT_2592</name>
</gene>
<dbReference type="OrthoDB" id="9805185at2"/>
<dbReference type="EMBL" id="JH636049">
    <property type="protein sequence ID" value="EID54812.1"/>
    <property type="molecule type" value="Genomic_DNA"/>
</dbReference>
<evidence type="ECO:0000313" key="2">
    <source>
        <dbReference type="EMBL" id="EID54812.1"/>
    </source>
</evidence>
<dbReference type="PROSITE" id="PS51464">
    <property type="entry name" value="SIS"/>
    <property type="match status" value="1"/>
</dbReference>
<keyword evidence="3" id="KW-1185">Reference proteome</keyword>
<reference evidence="2 3" key="1">
    <citation type="submission" date="2012-01" db="EMBL/GenBank/DDBJ databases">
        <title>Improved High-Quality Draft sequence of Saccharomonospora xinjiangensis XJ-54.</title>
        <authorList>
            <consortium name="US DOE Joint Genome Institute"/>
            <person name="Lucas S."/>
            <person name="Han J."/>
            <person name="Lapidus A."/>
            <person name="Cheng J.-F."/>
            <person name="Goodwin L."/>
            <person name="Pitluck S."/>
            <person name="Peters L."/>
            <person name="Mikhailova N."/>
            <person name="Teshima H."/>
            <person name="Detter J.C."/>
            <person name="Han C."/>
            <person name="Tapia R."/>
            <person name="Land M."/>
            <person name="Hauser L."/>
            <person name="Kyrpides N."/>
            <person name="Ivanova N."/>
            <person name="Pagani I."/>
            <person name="Brambilla E.-M."/>
            <person name="Klenk H.-P."/>
            <person name="Woyke T."/>
        </authorList>
    </citation>
    <scope>NUCLEOTIDE SEQUENCE [LARGE SCALE GENOMIC DNA]</scope>
    <source>
        <strain evidence="2 3">XJ-54</strain>
    </source>
</reference>
<dbReference type="AlphaFoldDB" id="I0V3V9"/>
<dbReference type="Gene3D" id="3.40.50.10490">
    <property type="entry name" value="Glucose-6-phosphate isomerase like protein, domain 1"/>
    <property type="match status" value="1"/>
</dbReference>